<protein>
    <recommendedName>
        <fullName evidence="9">Lipoprotein signal peptidase</fullName>
        <ecNumber evidence="9">3.4.23.36</ecNumber>
    </recommendedName>
    <alternativeName>
        <fullName evidence="9">Prolipoprotein signal peptidase</fullName>
    </alternativeName>
    <alternativeName>
        <fullName evidence="9">Signal peptidase II</fullName>
        <shortName evidence="9">SPase II</shortName>
    </alternativeName>
</protein>
<reference evidence="12 13" key="1">
    <citation type="journal article" date="2016" name="Int. J. Syst. Evol. Microbiol.">
        <title>Pyruvatibacter mobilis gen. nov., sp. nov., a marine bacterium from the culture broth of Picochlorum sp. 122.</title>
        <authorList>
            <person name="Wang G."/>
            <person name="Tang M."/>
            <person name="Wu H."/>
            <person name="Dai S."/>
            <person name="Li T."/>
            <person name="Chen C."/>
            <person name="He H."/>
            <person name="Fan J."/>
            <person name="Xiang W."/>
            <person name="Li X."/>
        </authorList>
    </citation>
    <scope>NUCLEOTIDE SEQUENCE [LARGE SCALE GENOMIC DNA]</scope>
    <source>
        <strain evidence="12 13">GYP-11</strain>
    </source>
</reference>
<dbReference type="PRINTS" id="PR00781">
    <property type="entry name" value="LIPOSIGPTASE"/>
</dbReference>
<comment type="pathway">
    <text evidence="9">Protein modification; lipoprotein biosynthesis (signal peptide cleavage).</text>
</comment>
<keyword evidence="7 9" id="KW-1133">Transmembrane helix</keyword>
<evidence type="ECO:0000313" key="13">
    <source>
        <dbReference type="Proteomes" id="UP000470384"/>
    </source>
</evidence>
<comment type="similarity">
    <text evidence="1 9 11">Belongs to the peptidase A8 family.</text>
</comment>
<evidence type="ECO:0000256" key="9">
    <source>
        <dbReference type="HAMAP-Rule" id="MF_00161"/>
    </source>
</evidence>
<evidence type="ECO:0000256" key="2">
    <source>
        <dbReference type="ARBA" id="ARBA00022475"/>
    </source>
</evidence>
<feature type="active site" evidence="9">
    <location>
        <position position="136"/>
    </location>
</feature>
<evidence type="ECO:0000256" key="4">
    <source>
        <dbReference type="ARBA" id="ARBA00022692"/>
    </source>
</evidence>
<keyword evidence="2 9" id="KW-1003">Cell membrane</keyword>
<dbReference type="OrthoDB" id="9810259at2"/>
<keyword evidence="5 9" id="KW-0064">Aspartyl protease</keyword>
<dbReference type="RefSeq" id="WP_160588394.1">
    <property type="nucleotide sequence ID" value="NZ_BMHN01000001.1"/>
</dbReference>
<feature type="transmembrane region" description="Helical" evidence="9">
    <location>
        <begin position="82"/>
        <end position="102"/>
    </location>
</feature>
<dbReference type="UniPathway" id="UPA00665"/>
<evidence type="ECO:0000256" key="10">
    <source>
        <dbReference type="RuleBase" id="RU000594"/>
    </source>
</evidence>
<accession>A0A845QDP3</accession>
<feature type="active site" evidence="9">
    <location>
        <position position="154"/>
    </location>
</feature>
<dbReference type="GO" id="GO:0006508">
    <property type="term" value="P:proteolysis"/>
    <property type="evidence" value="ECO:0007669"/>
    <property type="project" value="UniProtKB-KW"/>
</dbReference>
<evidence type="ECO:0000313" key="12">
    <source>
        <dbReference type="EMBL" id="NBG96300.1"/>
    </source>
</evidence>
<comment type="catalytic activity">
    <reaction evidence="9 10">
        <text>Release of signal peptides from bacterial membrane prolipoproteins. Hydrolyzes -Xaa-Yaa-Zaa-|-(S,diacylglyceryl)Cys-, in which Xaa is hydrophobic (preferably Leu), and Yaa (Ala or Ser) and Zaa (Gly or Ala) have small, neutral side chains.</text>
        <dbReference type="EC" id="3.4.23.36"/>
    </reaction>
</comment>
<dbReference type="InterPro" id="IPR001872">
    <property type="entry name" value="Peptidase_A8"/>
</dbReference>
<comment type="function">
    <text evidence="9 10">This protein specifically catalyzes the removal of signal peptides from prolipoproteins.</text>
</comment>
<comment type="caution">
    <text evidence="12">The sequence shown here is derived from an EMBL/GenBank/DDBJ whole genome shotgun (WGS) entry which is preliminary data.</text>
</comment>
<dbReference type="GeneID" id="300655449"/>
<proteinExistence type="inferred from homology"/>
<organism evidence="12 13">
    <name type="scientific">Pyruvatibacter mobilis</name>
    <dbReference type="NCBI Taxonomy" id="1712261"/>
    <lineage>
        <taxon>Bacteria</taxon>
        <taxon>Pseudomonadati</taxon>
        <taxon>Pseudomonadota</taxon>
        <taxon>Alphaproteobacteria</taxon>
        <taxon>Hyphomicrobiales</taxon>
        <taxon>Parvibaculaceae</taxon>
        <taxon>Pyruvatibacter</taxon>
    </lineage>
</organism>
<gene>
    <name evidence="9" type="primary">lspA</name>
    <name evidence="12" type="ORF">GTQ45_11200</name>
</gene>
<evidence type="ECO:0000256" key="11">
    <source>
        <dbReference type="RuleBase" id="RU004181"/>
    </source>
</evidence>
<dbReference type="AlphaFoldDB" id="A0A845QDP3"/>
<keyword evidence="4 9" id="KW-0812">Transmembrane</keyword>
<feature type="transmembrane region" description="Helical" evidence="9">
    <location>
        <begin position="109"/>
        <end position="126"/>
    </location>
</feature>
<comment type="subcellular location">
    <subcellularLocation>
        <location evidence="9">Cell membrane</location>
        <topology evidence="9">Multi-pass membrane protein</topology>
    </subcellularLocation>
</comment>
<dbReference type="PANTHER" id="PTHR33695">
    <property type="entry name" value="LIPOPROTEIN SIGNAL PEPTIDASE"/>
    <property type="match status" value="1"/>
</dbReference>
<feature type="transmembrane region" description="Helical" evidence="9">
    <location>
        <begin position="20"/>
        <end position="38"/>
    </location>
</feature>
<keyword evidence="6 9" id="KW-0378">Hydrolase</keyword>
<keyword evidence="8 9" id="KW-0472">Membrane</keyword>
<evidence type="ECO:0000256" key="3">
    <source>
        <dbReference type="ARBA" id="ARBA00022670"/>
    </source>
</evidence>
<evidence type="ECO:0000256" key="6">
    <source>
        <dbReference type="ARBA" id="ARBA00022801"/>
    </source>
</evidence>
<dbReference type="Pfam" id="PF01252">
    <property type="entry name" value="Peptidase_A8"/>
    <property type="match status" value="1"/>
</dbReference>
<dbReference type="PROSITE" id="PS00855">
    <property type="entry name" value="SPASE_II"/>
    <property type="match status" value="1"/>
</dbReference>
<dbReference type="NCBIfam" id="TIGR00077">
    <property type="entry name" value="lspA"/>
    <property type="match status" value="1"/>
</dbReference>
<dbReference type="EC" id="3.4.23.36" evidence="9"/>
<dbReference type="Proteomes" id="UP000470384">
    <property type="component" value="Unassembled WGS sequence"/>
</dbReference>
<dbReference type="PANTHER" id="PTHR33695:SF1">
    <property type="entry name" value="LIPOPROTEIN SIGNAL PEPTIDASE"/>
    <property type="match status" value="1"/>
</dbReference>
<dbReference type="HAMAP" id="MF_00161">
    <property type="entry name" value="LspA"/>
    <property type="match status" value="1"/>
</dbReference>
<evidence type="ECO:0000256" key="8">
    <source>
        <dbReference type="ARBA" id="ARBA00023136"/>
    </source>
</evidence>
<keyword evidence="13" id="KW-1185">Reference proteome</keyword>
<keyword evidence="3 9" id="KW-0645">Protease</keyword>
<evidence type="ECO:0000256" key="7">
    <source>
        <dbReference type="ARBA" id="ARBA00022989"/>
    </source>
</evidence>
<feature type="transmembrane region" description="Helical" evidence="9">
    <location>
        <begin position="146"/>
        <end position="170"/>
    </location>
</feature>
<dbReference type="GO" id="GO:0005886">
    <property type="term" value="C:plasma membrane"/>
    <property type="evidence" value="ECO:0007669"/>
    <property type="project" value="UniProtKB-SubCell"/>
</dbReference>
<dbReference type="EMBL" id="WXYQ01000007">
    <property type="protein sequence ID" value="NBG96300.1"/>
    <property type="molecule type" value="Genomic_DNA"/>
</dbReference>
<dbReference type="GO" id="GO:0004190">
    <property type="term" value="F:aspartic-type endopeptidase activity"/>
    <property type="evidence" value="ECO:0007669"/>
    <property type="project" value="UniProtKB-UniRule"/>
</dbReference>
<sequence>MNWLTRQASDALASLRDPAAHFRYGLVLAVLIAVADRLSKWAILYWVDLPARQKITVTPFFDLTMVWNPGISYGLLPANSTWSVAILVIFALVVTAALTVWLARIENRLLAAGVAMVIGGAVGNAYDRVVYGAVADFVSLHAFGFYWYVFNVADVAIVVGVVLLIWDAVFGPEAREERARRQSPGTDNDQ</sequence>
<evidence type="ECO:0000256" key="1">
    <source>
        <dbReference type="ARBA" id="ARBA00006139"/>
    </source>
</evidence>
<evidence type="ECO:0000256" key="5">
    <source>
        <dbReference type="ARBA" id="ARBA00022750"/>
    </source>
</evidence>
<name>A0A845QDP3_9HYPH</name>